<feature type="compositionally biased region" description="Basic and acidic residues" evidence="1">
    <location>
        <begin position="18"/>
        <end position="27"/>
    </location>
</feature>
<dbReference type="InterPro" id="IPR031419">
    <property type="entry name" value="RAD51_interact"/>
</dbReference>
<evidence type="ECO:0000259" key="2">
    <source>
        <dbReference type="Pfam" id="PF15696"/>
    </source>
</evidence>
<evidence type="ECO:0000313" key="3">
    <source>
        <dbReference type="Ensembl" id="ENSORLP00015034859.1"/>
    </source>
</evidence>
<dbReference type="Pfam" id="PF15696">
    <property type="entry name" value="RAD51_interact"/>
    <property type="match status" value="1"/>
</dbReference>
<evidence type="ECO:0000313" key="4">
    <source>
        <dbReference type="Proteomes" id="UP000265200"/>
    </source>
</evidence>
<name>A0A3P9JRT8_ORYLA</name>
<dbReference type="Proteomes" id="UP000265200">
    <property type="component" value="Chromosome 5"/>
</dbReference>
<feature type="compositionally biased region" description="Low complexity" evidence="1">
    <location>
        <begin position="166"/>
        <end position="181"/>
    </location>
</feature>
<reference key="1">
    <citation type="journal article" date="2007" name="Nature">
        <title>The medaka draft genome and insights into vertebrate genome evolution.</title>
        <authorList>
            <person name="Kasahara M."/>
            <person name="Naruse K."/>
            <person name="Sasaki S."/>
            <person name="Nakatani Y."/>
            <person name="Qu W."/>
            <person name="Ahsan B."/>
            <person name="Yamada T."/>
            <person name="Nagayasu Y."/>
            <person name="Doi K."/>
            <person name="Kasai Y."/>
            <person name="Jindo T."/>
            <person name="Kobayashi D."/>
            <person name="Shimada A."/>
            <person name="Toyoda A."/>
            <person name="Kuroki Y."/>
            <person name="Fujiyama A."/>
            <person name="Sasaki T."/>
            <person name="Shimizu A."/>
            <person name="Asakawa S."/>
            <person name="Shimizu N."/>
            <person name="Hashimoto S."/>
            <person name="Yang J."/>
            <person name="Lee Y."/>
            <person name="Matsushima K."/>
            <person name="Sugano S."/>
            <person name="Sakaizumi M."/>
            <person name="Narita T."/>
            <person name="Ohishi K."/>
            <person name="Haga S."/>
            <person name="Ohta F."/>
            <person name="Nomoto H."/>
            <person name="Nogata K."/>
            <person name="Morishita T."/>
            <person name="Endo T."/>
            <person name="Shin-I T."/>
            <person name="Takeda H."/>
            <person name="Morishita S."/>
            <person name="Kohara Y."/>
        </authorList>
    </citation>
    <scope>NUCLEOTIDE SEQUENCE [LARGE SCALE GENOMIC DNA]</scope>
    <source>
        <strain>Hd-rR</strain>
    </source>
</reference>
<feature type="region of interest" description="Disordered" evidence="1">
    <location>
        <begin position="72"/>
        <end position="92"/>
    </location>
</feature>
<proteinExistence type="predicted"/>
<dbReference type="Ensembl" id="ENSORLT00015029072.1">
    <property type="protein sequence ID" value="ENSORLP00015034859.1"/>
    <property type="gene ID" value="ENSORLG00015021082.1"/>
</dbReference>
<reference evidence="3" key="4">
    <citation type="submission" date="2025-09" db="UniProtKB">
        <authorList>
            <consortium name="Ensembl"/>
        </authorList>
    </citation>
    <scope>IDENTIFICATION</scope>
    <source>
        <strain evidence="3">HSOK</strain>
    </source>
</reference>
<reference evidence="3 4" key="2">
    <citation type="submission" date="2017-04" db="EMBL/GenBank/DDBJ databases">
        <title>CpG methylation of centromeres and impact of large insertions on vertebrate speciation.</title>
        <authorList>
            <person name="Ichikawa K."/>
            <person name="Yoshimura J."/>
            <person name="Morishita S."/>
        </authorList>
    </citation>
    <scope>NUCLEOTIDE SEQUENCE</scope>
    <source>
        <strain evidence="3 4">HSOK</strain>
    </source>
</reference>
<feature type="compositionally biased region" description="Acidic residues" evidence="1">
    <location>
        <begin position="73"/>
        <end position="87"/>
    </location>
</feature>
<sequence>SSEEENKDVHGSVSLQVDDQKGAEHGDCTPPSEFSMTTINPNLHPVSTFFFHGSIKNGSLGFHKCNSFAFPDPESDEDFSEPSESEDEKFTTKPEAAGWFQQLTFSILLTFVTKILKNILAASKPVKNLPTSKPTPTRSPSTKPSSSLSPAAGRVPKWNPPGTIGKSASSSHSPLVKSPSQGLRLGLSRLVRVNPKAKIKH</sequence>
<feature type="region of interest" description="Disordered" evidence="1">
    <location>
        <begin position="126"/>
        <end position="181"/>
    </location>
</feature>
<feature type="region of interest" description="Disordered" evidence="1">
    <location>
        <begin position="1"/>
        <end position="32"/>
    </location>
</feature>
<feature type="domain" description="RAD51 interacting motif" evidence="2">
    <location>
        <begin position="165"/>
        <end position="194"/>
    </location>
</feature>
<feature type="compositionally biased region" description="Low complexity" evidence="1">
    <location>
        <begin position="129"/>
        <end position="150"/>
    </location>
</feature>
<reference evidence="3" key="3">
    <citation type="submission" date="2025-08" db="UniProtKB">
        <authorList>
            <consortium name="Ensembl"/>
        </authorList>
    </citation>
    <scope>IDENTIFICATION</scope>
    <source>
        <strain evidence="3">HSOK</strain>
    </source>
</reference>
<dbReference type="AlphaFoldDB" id="A0A3P9JRT8"/>
<evidence type="ECO:0000256" key="1">
    <source>
        <dbReference type="SAM" id="MobiDB-lite"/>
    </source>
</evidence>
<accession>A0A3P9JRT8</accession>
<protein>
    <recommendedName>
        <fullName evidence="2">RAD51 interacting motif domain-containing protein</fullName>
    </recommendedName>
</protein>
<organism evidence="3 4">
    <name type="scientific">Oryzias latipes</name>
    <name type="common">Japanese rice fish</name>
    <name type="synonym">Japanese killifish</name>
    <dbReference type="NCBI Taxonomy" id="8090"/>
    <lineage>
        <taxon>Eukaryota</taxon>
        <taxon>Metazoa</taxon>
        <taxon>Chordata</taxon>
        <taxon>Craniata</taxon>
        <taxon>Vertebrata</taxon>
        <taxon>Euteleostomi</taxon>
        <taxon>Actinopterygii</taxon>
        <taxon>Neopterygii</taxon>
        <taxon>Teleostei</taxon>
        <taxon>Neoteleostei</taxon>
        <taxon>Acanthomorphata</taxon>
        <taxon>Ovalentaria</taxon>
        <taxon>Atherinomorphae</taxon>
        <taxon>Beloniformes</taxon>
        <taxon>Adrianichthyidae</taxon>
        <taxon>Oryziinae</taxon>
        <taxon>Oryzias</taxon>
    </lineage>
</organism>